<dbReference type="InterPro" id="IPR003702">
    <property type="entry name" value="ActCoA_hydro_N"/>
</dbReference>
<dbReference type="InterPro" id="IPR037171">
    <property type="entry name" value="NagB/RpiA_transferase-like"/>
</dbReference>
<dbReference type="EMBL" id="FQZO01000004">
    <property type="protein sequence ID" value="SHJ34793.1"/>
    <property type="molecule type" value="Genomic_DNA"/>
</dbReference>
<sequence length="431" mass="48133">MNLKDEYKSKLITLEEALDNVKSNYEVVVGLAGAEPVGFLSKLHEIKDKVKDVSIVTCLNMNDYKFTSDPSMKGHFINETWFYSPLTRKAHSYGTTTFIPNHLHLSATKRLSYKKPNIFIASASPMDKHGYFSISLSVTYERDYIEKADIVILEINENLPRTFGDTSVHIREIDFFYEHHGEVPELPVIEPSEKDMLIGNYIAELVEDGCTIQLGIGGIPNAVAKALMNKKDLGIHTEMITEGMVDLYEAGVINNSRKTLHKNKMIGTFALGTKRLYDFIDNNVGVELRRGAYTNDPYVIGQNYKMVSINTTLQVDITGQCASESIGFRQYSGSGGQADTGIGAQNSPEGKSIIALYSSAKKDTLSTIVPFLNLGAAVTYSRNDVDYVVTEYGVAALRGRSIKERVENLIAIAHPNFREELRREAEKNMIW</sequence>
<accession>A0A1M6IKA2</accession>
<evidence type="ECO:0000259" key="4">
    <source>
        <dbReference type="Pfam" id="PF13336"/>
    </source>
</evidence>
<dbReference type="AlphaFoldDB" id="A0A1M6IKA2"/>
<dbReference type="OrthoDB" id="9801795at2"/>
<dbReference type="InterPro" id="IPR038460">
    <property type="entry name" value="AcetylCoA_hyd_C_sf"/>
</dbReference>
<name>A0A1M6IKA2_9CLOT</name>
<dbReference type="GO" id="GO:0016787">
    <property type="term" value="F:hydrolase activity"/>
    <property type="evidence" value="ECO:0007669"/>
    <property type="project" value="UniProtKB-KW"/>
</dbReference>
<proteinExistence type="inferred from homology"/>
<evidence type="ECO:0000256" key="1">
    <source>
        <dbReference type="ARBA" id="ARBA00009632"/>
    </source>
</evidence>
<keyword evidence="5" id="KW-0378">Hydrolase</keyword>
<feature type="domain" description="Acetyl-CoA hydrolase/transferase N-terminal" evidence="3">
    <location>
        <begin position="6"/>
        <end position="180"/>
    </location>
</feature>
<dbReference type="Gene3D" id="3.40.1080.10">
    <property type="entry name" value="Glutaconate Coenzyme A-transferase"/>
    <property type="match status" value="1"/>
</dbReference>
<dbReference type="Pfam" id="PF13336">
    <property type="entry name" value="AcetylCoA_hyd_C"/>
    <property type="match status" value="1"/>
</dbReference>
<reference evidence="5 6" key="1">
    <citation type="submission" date="2016-11" db="EMBL/GenBank/DDBJ databases">
        <authorList>
            <person name="Jaros S."/>
            <person name="Januszkiewicz K."/>
            <person name="Wedrychowicz H."/>
        </authorList>
    </citation>
    <scope>NUCLEOTIDE SEQUENCE [LARGE SCALE GENOMIC DNA]</scope>
    <source>
        <strain evidence="5 6">DSM 21864</strain>
    </source>
</reference>
<dbReference type="GO" id="GO:0006083">
    <property type="term" value="P:acetate metabolic process"/>
    <property type="evidence" value="ECO:0007669"/>
    <property type="project" value="InterPro"/>
</dbReference>
<dbReference type="Gene3D" id="3.30.750.70">
    <property type="entry name" value="4-hydroxybutyrate coenzyme like domains"/>
    <property type="match status" value="1"/>
</dbReference>
<evidence type="ECO:0000259" key="3">
    <source>
        <dbReference type="Pfam" id="PF02550"/>
    </source>
</evidence>
<dbReference type="RefSeq" id="WP_073007959.1">
    <property type="nucleotide sequence ID" value="NZ_FQZO01000004.1"/>
</dbReference>
<evidence type="ECO:0000256" key="2">
    <source>
        <dbReference type="ARBA" id="ARBA00022679"/>
    </source>
</evidence>
<dbReference type="PANTHER" id="PTHR21432">
    <property type="entry name" value="ACETYL-COA HYDROLASE-RELATED"/>
    <property type="match status" value="1"/>
</dbReference>
<dbReference type="InterPro" id="IPR046433">
    <property type="entry name" value="ActCoA_hydro"/>
</dbReference>
<protein>
    <submittedName>
        <fullName evidence="5">Acyl-CoA hydrolase</fullName>
    </submittedName>
</protein>
<dbReference type="STRING" id="1121298.SAMN05444401_2858"/>
<dbReference type="Pfam" id="PF02550">
    <property type="entry name" value="AcetylCoA_hydro"/>
    <property type="match status" value="1"/>
</dbReference>
<keyword evidence="2" id="KW-0808">Transferase</keyword>
<dbReference type="PANTHER" id="PTHR21432:SF20">
    <property type="entry name" value="ACETYL-COA HYDROLASE"/>
    <property type="match status" value="1"/>
</dbReference>
<dbReference type="GO" id="GO:0008775">
    <property type="term" value="F:acetate CoA-transferase activity"/>
    <property type="evidence" value="ECO:0007669"/>
    <property type="project" value="InterPro"/>
</dbReference>
<feature type="domain" description="Acetyl-CoA hydrolase/transferase C-terminal" evidence="4">
    <location>
        <begin position="272"/>
        <end position="425"/>
    </location>
</feature>
<organism evidence="5 6">
    <name type="scientific">Clostridium amylolyticum</name>
    <dbReference type="NCBI Taxonomy" id="1121298"/>
    <lineage>
        <taxon>Bacteria</taxon>
        <taxon>Bacillati</taxon>
        <taxon>Bacillota</taxon>
        <taxon>Clostridia</taxon>
        <taxon>Eubacteriales</taxon>
        <taxon>Clostridiaceae</taxon>
        <taxon>Clostridium</taxon>
    </lineage>
</organism>
<comment type="similarity">
    <text evidence="1">Belongs to the acetyl-CoA hydrolase/transferase family.</text>
</comment>
<dbReference type="Gene3D" id="3.40.1080.20">
    <property type="entry name" value="Acetyl-CoA hydrolase/transferase C-terminal domain"/>
    <property type="match status" value="1"/>
</dbReference>
<evidence type="ECO:0000313" key="6">
    <source>
        <dbReference type="Proteomes" id="UP000184080"/>
    </source>
</evidence>
<dbReference type="SUPFAM" id="SSF100950">
    <property type="entry name" value="NagB/RpiA/CoA transferase-like"/>
    <property type="match status" value="2"/>
</dbReference>
<evidence type="ECO:0000313" key="5">
    <source>
        <dbReference type="EMBL" id="SHJ34793.1"/>
    </source>
</evidence>
<gene>
    <name evidence="5" type="ORF">SAMN05444401_2858</name>
</gene>
<keyword evidence="6" id="KW-1185">Reference proteome</keyword>
<dbReference type="InterPro" id="IPR026888">
    <property type="entry name" value="AcetylCoA_hyd_C"/>
</dbReference>
<dbReference type="Proteomes" id="UP000184080">
    <property type="component" value="Unassembled WGS sequence"/>
</dbReference>